<dbReference type="Gene3D" id="1.20.5.110">
    <property type="match status" value="1"/>
</dbReference>
<dbReference type="OrthoDB" id="546861at2759"/>
<protein>
    <recommendedName>
        <fullName evidence="2">t-SNARE coiled-coil homology domain-containing protein</fullName>
    </recommendedName>
</protein>
<keyword evidence="4" id="KW-1185">Reference proteome</keyword>
<dbReference type="CDD" id="cd15841">
    <property type="entry name" value="SNARE_Qc"/>
    <property type="match status" value="1"/>
</dbReference>
<reference evidence="3" key="2">
    <citation type="submission" date="2022-01" db="EMBL/GenBank/DDBJ databases">
        <authorList>
            <person name="Hirooka S."/>
            <person name="Miyagishima S.Y."/>
        </authorList>
    </citation>
    <scope>NUCLEOTIDE SEQUENCE</scope>
    <source>
        <strain evidence="3">NBRC 102759</strain>
    </source>
</reference>
<dbReference type="InterPro" id="IPR000727">
    <property type="entry name" value="T_SNARE_dom"/>
</dbReference>
<dbReference type="EMBL" id="BQMJ01000052">
    <property type="protein sequence ID" value="GJQ14191.1"/>
    <property type="molecule type" value="Genomic_DNA"/>
</dbReference>
<gene>
    <name evidence="3" type="ORF">GpartN1_g5982.t1</name>
</gene>
<proteinExistence type="predicted"/>
<comment type="caution">
    <text evidence="3">The sequence shown here is derived from an EMBL/GenBank/DDBJ whole genome shotgun (WGS) entry which is preliminary data.</text>
</comment>
<feature type="domain" description="T-SNARE coiled-coil homology" evidence="2">
    <location>
        <begin position="1"/>
        <end position="60"/>
    </location>
</feature>
<feature type="transmembrane region" description="Helical" evidence="1">
    <location>
        <begin position="68"/>
        <end position="87"/>
    </location>
</feature>
<keyword evidence="1" id="KW-1133">Transmembrane helix</keyword>
<reference evidence="3" key="1">
    <citation type="journal article" date="2022" name="Proc. Natl. Acad. Sci. U.S.A.">
        <title>Life cycle and functional genomics of the unicellular red alga Galdieria for elucidating algal and plant evolution and industrial use.</title>
        <authorList>
            <person name="Hirooka S."/>
            <person name="Itabashi T."/>
            <person name="Ichinose T.M."/>
            <person name="Onuma R."/>
            <person name="Fujiwara T."/>
            <person name="Yamashita S."/>
            <person name="Jong L.W."/>
            <person name="Tomita R."/>
            <person name="Iwane A.H."/>
            <person name="Miyagishima S.Y."/>
        </authorList>
    </citation>
    <scope>NUCLEOTIDE SEQUENCE</scope>
    <source>
        <strain evidence="3">NBRC 102759</strain>
    </source>
</reference>
<keyword evidence="1" id="KW-0472">Membrane</keyword>
<sequence>MSDEEAQLDSIATEVSRMAYTADLINREVDEQTRLLDSIGRHVQNAGELTQTTVTQVKGIERDSEQRTFFICFLTVFLIFIFIFLFLKFNN</sequence>
<organism evidence="3 4">
    <name type="scientific">Galdieria partita</name>
    <dbReference type="NCBI Taxonomy" id="83374"/>
    <lineage>
        <taxon>Eukaryota</taxon>
        <taxon>Rhodophyta</taxon>
        <taxon>Bangiophyceae</taxon>
        <taxon>Galdieriales</taxon>
        <taxon>Galdieriaceae</taxon>
        <taxon>Galdieria</taxon>
    </lineage>
</organism>
<dbReference type="PROSITE" id="PS50192">
    <property type="entry name" value="T_SNARE"/>
    <property type="match status" value="1"/>
</dbReference>
<keyword evidence="1" id="KW-0812">Transmembrane</keyword>
<evidence type="ECO:0000313" key="3">
    <source>
        <dbReference type="EMBL" id="GJQ14191.1"/>
    </source>
</evidence>
<name>A0A9C7Q2B9_9RHOD</name>
<dbReference type="SUPFAM" id="SSF58038">
    <property type="entry name" value="SNARE fusion complex"/>
    <property type="match status" value="1"/>
</dbReference>
<accession>A0A9C7Q2B9</accession>
<evidence type="ECO:0000313" key="4">
    <source>
        <dbReference type="Proteomes" id="UP001061958"/>
    </source>
</evidence>
<evidence type="ECO:0000256" key="1">
    <source>
        <dbReference type="SAM" id="Phobius"/>
    </source>
</evidence>
<dbReference type="Proteomes" id="UP001061958">
    <property type="component" value="Unassembled WGS sequence"/>
</dbReference>
<evidence type="ECO:0000259" key="2">
    <source>
        <dbReference type="PROSITE" id="PS50192"/>
    </source>
</evidence>
<dbReference type="AlphaFoldDB" id="A0A9C7Q2B9"/>